<feature type="chain" id="PRO_5004975100" evidence="1">
    <location>
        <begin position="19"/>
        <end position="226"/>
    </location>
</feature>
<dbReference type="PANTHER" id="PTHR43762:SF1">
    <property type="entry name" value="D-ARABINONO-1,4-LACTONE OXIDASE"/>
    <property type="match status" value="1"/>
</dbReference>
<evidence type="ECO:0000256" key="1">
    <source>
        <dbReference type="SAM" id="SignalP"/>
    </source>
</evidence>
<accession>X6M1T8</accession>
<dbReference type="PANTHER" id="PTHR43762">
    <property type="entry name" value="L-GULONOLACTONE OXIDASE"/>
    <property type="match status" value="1"/>
</dbReference>
<evidence type="ECO:0000313" key="4">
    <source>
        <dbReference type="Proteomes" id="UP000023152"/>
    </source>
</evidence>
<dbReference type="AlphaFoldDB" id="X6M1T8"/>
<proteinExistence type="predicted"/>
<comment type="caution">
    <text evidence="3">The sequence shown here is derived from an EMBL/GenBank/DDBJ whole genome shotgun (WGS) entry which is preliminary data.</text>
</comment>
<dbReference type="SUPFAM" id="SSF56176">
    <property type="entry name" value="FAD-binding/transporter-associated domain-like"/>
    <property type="match status" value="1"/>
</dbReference>
<dbReference type="GO" id="GO:0016899">
    <property type="term" value="F:oxidoreductase activity, acting on the CH-OH group of donors, oxygen as acceptor"/>
    <property type="evidence" value="ECO:0007669"/>
    <property type="project" value="InterPro"/>
</dbReference>
<dbReference type="Proteomes" id="UP000023152">
    <property type="component" value="Unassembled WGS sequence"/>
</dbReference>
<dbReference type="Gene3D" id="3.30.465.10">
    <property type="match status" value="1"/>
</dbReference>
<dbReference type="InterPro" id="IPR010031">
    <property type="entry name" value="FAD_lactone_oxidase-like"/>
</dbReference>
<dbReference type="EMBL" id="ASPP01025328">
    <property type="protein sequence ID" value="ETO08133.1"/>
    <property type="molecule type" value="Genomic_DNA"/>
</dbReference>
<evidence type="ECO:0000313" key="3">
    <source>
        <dbReference type="EMBL" id="ETO08133.1"/>
    </source>
</evidence>
<keyword evidence="4" id="KW-1185">Reference proteome</keyword>
<dbReference type="Pfam" id="PF01565">
    <property type="entry name" value="FAD_binding_4"/>
    <property type="match status" value="1"/>
</dbReference>
<name>X6M1T8_RETFI</name>
<sequence>MTYTFFIFLFLLLSLLQQQKKKKTKKRMINSRKMNSVLCIDAKNMKVTAQSGCTVQQALKAIRPYGMTLESIPSIMTQQMGGLTQVSAQGTGLDICSCDTQVAPLIANDLSLQCATDSVIRTRQRQLELIPFVRVGLGRLGVVMQMTLQCVKSHKLNEEVQVYSHKELAKKMADDSWLQAHQQTTAGQPQGFHGLVSSFIRDLDQCKLFYWKRKEHAYLTGAIVSS</sequence>
<dbReference type="InterPro" id="IPR016169">
    <property type="entry name" value="FAD-bd_PCMH_sub2"/>
</dbReference>
<protein>
    <submittedName>
        <fullName evidence="3">L-galactono-1,4-lactone dehydorogenase</fullName>
    </submittedName>
</protein>
<gene>
    <name evidence="3" type="ORF">RFI_29255</name>
</gene>
<feature type="signal peptide" evidence="1">
    <location>
        <begin position="1"/>
        <end position="18"/>
    </location>
</feature>
<dbReference type="OrthoDB" id="610608at2759"/>
<keyword evidence="1" id="KW-0732">Signal</keyword>
<evidence type="ECO:0000259" key="2">
    <source>
        <dbReference type="Pfam" id="PF01565"/>
    </source>
</evidence>
<dbReference type="InterPro" id="IPR036318">
    <property type="entry name" value="FAD-bd_PCMH-like_sf"/>
</dbReference>
<feature type="domain" description="FAD linked oxidase N-terminal" evidence="2">
    <location>
        <begin position="23"/>
        <end position="94"/>
    </location>
</feature>
<reference evidence="3 4" key="1">
    <citation type="journal article" date="2013" name="Curr. Biol.">
        <title>The Genome of the Foraminiferan Reticulomyxa filosa.</title>
        <authorList>
            <person name="Glockner G."/>
            <person name="Hulsmann N."/>
            <person name="Schleicher M."/>
            <person name="Noegel A.A."/>
            <person name="Eichinger L."/>
            <person name="Gallinger C."/>
            <person name="Pawlowski J."/>
            <person name="Sierra R."/>
            <person name="Euteneuer U."/>
            <person name="Pillet L."/>
            <person name="Moustafa A."/>
            <person name="Platzer M."/>
            <person name="Groth M."/>
            <person name="Szafranski K."/>
            <person name="Schliwa M."/>
        </authorList>
    </citation>
    <scope>NUCLEOTIDE SEQUENCE [LARGE SCALE GENOMIC DNA]</scope>
</reference>
<dbReference type="InterPro" id="IPR006094">
    <property type="entry name" value="Oxid_FAD_bind_N"/>
</dbReference>
<dbReference type="GO" id="GO:0050660">
    <property type="term" value="F:flavin adenine dinucleotide binding"/>
    <property type="evidence" value="ECO:0007669"/>
    <property type="project" value="InterPro"/>
</dbReference>
<organism evidence="3 4">
    <name type="scientific">Reticulomyxa filosa</name>
    <dbReference type="NCBI Taxonomy" id="46433"/>
    <lineage>
        <taxon>Eukaryota</taxon>
        <taxon>Sar</taxon>
        <taxon>Rhizaria</taxon>
        <taxon>Retaria</taxon>
        <taxon>Foraminifera</taxon>
        <taxon>Monothalamids</taxon>
        <taxon>Reticulomyxidae</taxon>
        <taxon>Reticulomyxa</taxon>
    </lineage>
</organism>